<evidence type="ECO:0000313" key="4">
    <source>
        <dbReference type="WBParaSite" id="PgR016_g053_t02"/>
    </source>
</evidence>
<dbReference type="Proteomes" id="UP000887569">
    <property type="component" value="Unplaced"/>
</dbReference>
<keyword evidence="2" id="KW-1185">Reference proteome</keyword>
<organism evidence="2 4">
    <name type="scientific">Parascaris univalens</name>
    <name type="common">Nematode worm</name>
    <dbReference type="NCBI Taxonomy" id="6257"/>
    <lineage>
        <taxon>Eukaryota</taxon>
        <taxon>Metazoa</taxon>
        <taxon>Ecdysozoa</taxon>
        <taxon>Nematoda</taxon>
        <taxon>Chromadorea</taxon>
        <taxon>Rhabditida</taxon>
        <taxon>Spirurina</taxon>
        <taxon>Ascaridomorpha</taxon>
        <taxon>Ascaridoidea</taxon>
        <taxon>Ascarididae</taxon>
        <taxon>Parascaris</taxon>
    </lineage>
</organism>
<sequence length="115" mass="12599">MQSTVEVSIDQSTLPNTSFNRGDIIDKSNKYCISYILVAIIVFAALSFAIVWVIALVILKKERHEILLATHRAQITTSSGNHTVKSLEHTVAKPVFHDTSNSSDCPADGCTLEIV</sequence>
<evidence type="ECO:0000313" key="3">
    <source>
        <dbReference type="WBParaSite" id="PgR016_g053_t01"/>
    </source>
</evidence>
<reference evidence="3 4" key="1">
    <citation type="submission" date="2022-11" db="UniProtKB">
        <authorList>
            <consortium name="WormBaseParasite"/>
        </authorList>
    </citation>
    <scope>IDENTIFICATION</scope>
</reference>
<dbReference type="WBParaSite" id="PgR016_g053_t02">
    <property type="protein sequence ID" value="PgR016_g053_t02"/>
    <property type="gene ID" value="PgR016_g053"/>
</dbReference>
<proteinExistence type="predicted"/>
<dbReference type="WBParaSite" id="PgR016_g053_t01">
    <property type="protein sequence ID" value="PgR016_g053_t01"/>
    <property type="gene ID" value="PgR016_g053"/>
</dbReference>
<protein>
    <submittedName>
        <fullName evidence="3 4">Uncharacterized protein</fullName>
    </submittedName>
</protein>
<dbReference type="AlphaFoldDB" id="A0A915AXA2"/>
<evidence type="ECO:0000256" key="1">
    <source>
        <dbReference type="SAM" id="Phobius"/>
    </source>
</evidence>
<feature type="transmembrane region" description="Helical" evidence="1">
    <location>
        <begin position="33"/>
        <end position="59"/>
    </location>
</feature>
<evidence type="ECO:0000313" key="2">
    <source>
        <dbReference type="Proteomes" id="UP000887569"/>
    </source>
</evidence>
<name>A0A915AXA2_PARUN</name>
<keyword evidence="1" id="KW-0812">Transmembrane</keyword>
<keyword evidence="1" id="KW-0472">Membrane</keyword>
<keyword evidence="1" id="KW-1133">Transmembrane helix</keyword>
<accession>A0A915AXA2</accession>